<keyword evidence="3" id="KW-1185">Reference proteome</keyword>
<evidence type="ECO:0008006" key="4">
    <source>
        <dbReference type="Google" id="ProtNLM"/>
    </source>
</evidence>
<reference evidence="2" key="2">
    <citation type="submission" date="2023-06" db="EMBL/GenBank/DDBJ databases">
        <authorList>
            <consortium name="Lawrence Berkeley National Laboratory"/>
            <person name="Haridas S."/>
            <person name="Hensen N."/>
            <person name="Bonometti L."/>
            <person name="Westerberg I."/>
            <person name="Brannstrom I.O."/>
            <person name="Guillou S."/>
            <person name="Cros-Aarteil S."/>
            <person name="Calhoun S."/>
            <person name="Kuo A."/>
            <person name="Mondo S."/>
            <person name="Pangilinan J."/>
            <person name="Riley R."/>
            <person name="Labutti K."/>
            <person name="Andreopoulos B."/>
            <person name="Lipzen A."/>
            <person name="Chen C."/>
            <person name="Yanf M."/>
            <person name="Daum C."/>
            <person name="Ng V."/>
            <person name="Clum A."/>
            <person name="Steindorff A."/>
            <person name="Ohm R."/>
            <person name="Martin F."/>
            <person name="Silar P."/>
            <person name="Natvig D."/>
            <person name="Lalanne C."/>
            <person name="Gautier V."/>
            <person name="Ament-Velasquez S.L."/>
            <person name="Kruys A."/>
            <person name="Hutchinson M.I."/>
            <person name="Powell A.J."/>
            <person name="Barry K."/>
            <person name="Miller A.N."/>
            <person name="Grigoriev I.V."/>
            <person name="Debuchy R."/>
            <person name="Gladieux P."/>
            <person name="Thoren M.H."/>
            <person name="Johannesson H."/>
        </authorList>
    </citation>
    <scope>NUCLEOTIDE SEQUENCE</scope>
    <source>
        <strain evidence="2">CBS 118394</strain>
    </source>
</reference>
<dbReference type="Proteomes" id="UP001283341">
    <property type="component" value="Unassembled WGS sequence"/>
</dbReference>
<dbReference type="AlphaFoldDB" id="A0AAE0IPX7"/>
<sequence length="75" mass="8768">MDFTALILCLQVLCKYSTGSKYEASLCYSWAVPCERNQMDKDPYIHARIYGDLWPVSYVASQCGRRRPTFPQMFF</sequence>
<keyword evidence="1" id="KW-0732">Signal</keyword>
<protein>
    <recommendedName>
        <fullName evidence="4">Secreted protein</fullName>
    </recommendedName>
</protein>
<organism evidence="2 3">
    <name type="scientific">Apodospora peruviana</name>
    <dbReference type="NCBI Taxonomy" id="516989"/>
    <lineage>
        <taxon>Eukaryota</taxon>
        <taxon>Fungi</taxon>
        <taxon>Dikarya</taxon>
        <taxon>Ascomycota</taxon>
        <taxon>Pezizomycotina</taxon>
        <taxon>Sordariomycetes</taxon>
        <taxon>Sordariomycetidae</taxon>
        <taxon>Sordariales</taxon>
        <taxon>Lasiosphaeriaceae</taxon>
        <taxon>Apodospora</taxon>
    </lineage>
</organism>
<gene>
    <name evidence="2" type="ORF">B0H66DRAFT_11602</name>
</gene>
<feature type="signal peptide" evidence="1">
    <location>
        <begin position="1"/>
        <end position="19"/>
    </location>
</feature>
<feature type="chain" id="PRO_5041956514" description="Secreted protein" evidence="1">
    <location>
        <begin position="20"/>
        <end position="75"/>
    </location>
</feature>
<comment type="caution">
    <text evidence="2">The sequence shown here is derived from an EMBL/GenBank/DDBJ whole genome shotgun (WGS) entry which is preliminary data.</text>
</comment>
<accession>A0AAE0IPX7</accession>
<dbReference type="EMBL" id="JAUEDM010000001">
    <property type="protein sequence ID" value="KAK3329049.1"/>
    <property type="molecule type" value="Genomic_DNA"/>
</dbReference>
<proteinExistence type="predicted"/>
<evidence type="ECO:0000313" key="2">
    <source>
        <dbReference type="EMBL" id="KAK3329049.1"/>
    </source>
</evidence>
<evidence type="ECO:0000313" key="3">
    <source>
        <dbReference type="Proteomes" id="UP001283341"/>
    </source>
</evidence>
<name>A0AAE0IPX7_9PEZI</name>
<reference evidence="2" key="1">
    <citation type="journal article" date="2023" name="Mol. Phylogenet. Evol.">
        <title>Genome-scale phylogeny and comparative genomics of the fungal order Sordariales.</title>
        <authorList>
            <person name="Hensen N."/>
            <person name="Bonometti L."/>
            <person name="Westerberg I."/>
            <person name="Brannstrom I.O."/>
            <person name="Guillou S."/>
            <person name="Cros-Aarteil S."/>
            <person name="Calhoun S."/>
            <person name="Haridas S."/>
            <person name="Kuo A."/>
            <person name="Mondo S."/>
            <person name="Pangilinan J."/>
            <person name="Riley R."/>
            <person name="LaButti K."/>
            <person name="Andreopoulos B."/>
            <person name="Lipzen A."/>
            <person name="Chen C."/>
            <person name="Yan M."/>
            <person name="Daum C."/>
            <person name="Ng V."/>
            <person name="Clum A."/>
            <person name="Steindorff A."/>
            <person name="Ohm R.A."/>
            <person name="Martin F."/>
            <person name="Silar P."/>
            <person name="Natvig D.O."/>
            <person name="Lalanne C."/>
            <person name="Gautier V."/>
            <person name="Ament-Velasquez S.L."/>
            <person name="Kruys A."/>
            <person name="Hutchinson M.I."/>
            <person name="Powell A.J."/>
            <person name="Barry K."/>
            <person name="Miller A.N."/>
            <person name="Grigoriev I.V."/>
            <person name="Debuchy R."/>
            <person name="Gladieux P."/>
            <person name="Hiltunen Thoren M."/>
            <person name="Johannesson H."/>
        </authorList>
    </citation>
    <scope>NUCLEOTIDE SEQUENCE</scope>
    <source>
        <strain evidence="2">CBS 118394</strain>
    </source>
</reference>
<evidence type="ECO:0000256" key="1">
    <source>
        <dbReference type="SAM" id="SignalP"/>
    </source>
</evidence>